<dbReference type="InterPro" id="IPR003661">
    <property type="entry name" value="HisK_dim/P_dom"/>
</dbReference>
<feature type="domain" description="Histidine kinase" evidence="13">
    <location>
        <begin position="320"/>
        <end position="548"/>
    </location>
</feature>
<evidence type="ECO:0000256" key="7">
    <source>
        <dbReference type="ARBA" id="ARBA00022777"/>
    </source>
</evidence>
<keyword evidence="5" id="KW-0808">Transferase</keyword>
<dbReference type="SMART" id="SM00304">
    <property type="entry name" value="HAMP"/>
    <property type="match status" value="1"/>
</dbReference>
<dbReference type="CDD" id="cd06225">
    <property type="entry name" value="HAMP"/>
    <property type="match status" value="1"/>
</dbReference>
<evidence type="ECO:0000256" key="12">
    <source>
        <dbReference type="SAM" id="Phobius"/>
    </source>
</evidence>
<dbReference type="OrthoDB" id="9804645at2"/>
<dbReference type="CDD" id="cd00082">
    <property type="entry name" value="HisKA"/>
    <property type="match status" value="1"/>
</dbReference>
<dbReference type="EC" id="2.7.13.3" evidence="3"/>
<sequence>MPRLTLQSKAFLALTVLLAVLLLLFVGFSRLGLQRGLGPYVAEIELARMDWLAARLQRMHLLHGGWQTLRTQPELWREMRRPGDSPSLRNAQTAASGGGGSSNNSSARRSGDNAFAGNEVRSDDTGSGNVRERPPPPPDFGAPSEGHPFEPPPDGPMPDAGSSDHRDRPPPPPGSMLSQRLGVLDAQGRLVAGVRPTPDAARLPLRGTDGTPIGELVLSPPSHLETEADRAFIARQLGFVVWTGIAGLALALLLSWALARRWLAPIGALVDGARGVAAGRLDTRVAVHGDDELARLALTFNDMAEQLGGMEASRRQWIGDVAHELRTPLAAMRAEIEAVQDGVRPFDDKTALRLHRQVMRLIQLVGDLRASLDAAAGSAASALVPVHPLSLLAEAVASMQPRFHQADVAVDTGGLGTLAALAPAPLVQGDAQQLHRVFLNLLENSVRYTDPGGRLEIKAQIDRGGPAPSLVLQFDDTAPGVAAHDLPRLFDRLYRAESSRARATGDLGGSGLGLAICRAIVQSHGGRIAAQPSPLGGLRTTLILPLLENHS</sequence>
<dbReference type="AlphaFoldDB" id="A0A1G6L0V0"/>
<evidence type="ECO:0000256" key="10">
    <source>
        <dbReference type="ARBA" id="ARBA00023136"/>
    </source>
</evidence>
<keyword evidence="6 12" id="KW-0812">Transmembrane</keyword>
<dbReference type="PRINTS" id="PR00344">
    <property type="entry name" value="BCTRLSENSOR"/>
</dbReference>
<evidence type="ECO:0000256" key="11">
    <source>
        <dbReference type="SAM" id="MobiDB-lite"/>
    </source>
</evidence>
<dbReference type="PROSITE" id="PS50109">
    <property type="entry name" value="HIS_KIN"/>
    <property type="match status" value="1"/>
</dbReference>
<keyword evidence="16" id="KW-1185">Reference proteome</keyword>
<dbReference type="InterPro" id="IPR036097">
    <property type="entry name" value="HisK_dim/P_sf"/>
</dbReference>
<keyword evidence="9" id="KW-0902">Two-component regulatory system</keyword>
<dbReference type="RefSeq" id="WP_092740190.1">
    <property type="nucleotide sequence ID" value="NZ_FMZC01000002.1"/>
</dbReference>
<evidence type="ECO:0000313" key="16">
    <source>
        <dbReference type="Proteomes" id="UP000198781"/>
    </source>
</evidence>
<dbReference type="InterPro" id="IPR050428">
    <property type="entry name" value="TCS_sensor_his_kinase"/>
</dbReference>
<dbReference type="Pfam" id="PF02518">
    <property type="entry name" value="HATPase_c"/>
    <property type="match status" value="1"/>
</dbReference>
<dbReference type="Pfam" id="PF00672">
    <property type="entry name" value="HAMP"/>
    <property type="match status" value="1"/>
</dbReference>
<dbReference type="Pfam" id="PF00512">
    <property type="entry name" value="HisKA"/>
    <property type="match status" value="1"/>
</dbReference>
<organism evidence="15 16">
    <name type="scientific">Paracidovorax valerianellae</name>
    <dbReference type="NCBI Taxonomy" id="187868"/>
    <lineage>
        <taxon>Bacteria</taxon>
        <taxon>Pseudomonadati</taxon>
        <taxon>Pseudomonadota</taxon>
        <taxon>Betaproteobacteria</taxon>
        <taxon>Burkholderiales</taxon>
        <taxon>Comamonadaceae</taxon>
        <taxon>Paracidovorax</taxon>
    </lineage>
</organism>
<gene>
    <name evidence="15" type="ORF">SAMN05192589_10234</name>
</gene>
<evidence type="ECO:0000256" key="6">
    <source>
        <dbReference type="ARBA" id="ARBA00022692"/>
    </source>
</evidence>
<dbReference type="PROSITE" id="PS50885">
    <property type="entry name" value="HAMP"/>
    <property type="match status" value="1"/>
</dbReference>
<evidence type="ECO:0000256" key="3">
    <source>
        <dbReference type="ARBA" id="ARBA00012438"/>
    </source>
</evidence>
<feature type="compositionally biased region" description="Basic and acidic residues" evidence="11">
    <location>
        <begin position="120"/>
        <end position="134"/>
    </location>
</feature>
<comment type="catalytic activity">
    <reaction evidence="1">
        <text>ATP + protein L-histidine = ADP + protein N-phospho-L-histidine.</text>
        <dbReference type="EC" id="2.7.13.3"/>
    </reaction>
</comment>
<evidence type="ECO:0000256" key="9">
    <source>
        <dbReference type="ARBA" id="ARBA00023012"/>
    </source>
</evidence>
<dbReference type="PANTHER" id="PTHR45436:SF5">
    <property type="entry name" value="SENSOR HISTIDINE KINASE TRCS"/>
    <property type="match status" value="1"/>
</dbReference>
<dbReference type="InterPro" id="IPR005467">
    <property type="entry name" value="His_kinase_dom"/>
</dbReference>
<dbReference type="SMART" id="SM00388">
    <property type="entry name" value="HisKA"/>
    <property type="match status" value="1"/>
</dbReference>
<dbReference type="InterPro" id="IPR003594">
    <property type="entry name" value="HATPase_dom"/>
</dbReference>
<reference evidence="15 16" key="1">
    <citation type="submission" date="2016-10" db="EMBL/GenBank/DDBJ databases">
        <authorList>
            <person name="de Groot N.N."/>
        </authorList>
    </citation>
    <scope>NUCLEOTIDE SEQUENCE [LARGE SCALE GENOMIC DNA]</scope>
    <source>
        <strain evidence="15 16">DSM 16619</strain>
    </source>
</reference>
<keyword evidence="8 12" id="KW-1133">Transmembrane helix</keyword>
<evidence type="ECO:0000259" key="14">
    <source>
        <dbReference type="PROSITE" id="PS50885"/>
    </source>
</evidence>
<dbReference type="PANTHER" id="PTHR45436">
    <property type="entry name" value="SENSOR HISTIDINE KINASE YKOH"/>
    <property type="match status" value="1"/>
</dbReference>
<dbReference type="STRING" id="187868.SAMN05192589_10234"/>
<accession>A0A1G6L0V0</accession>
<dbReference type="InterPro" id="IPR036890">
    <property type="entry name" value="HATPase_C_sf"/>
</dbReference>
<keyword evidence="7 15" id="KW-0418">Kinase</keyword>
<evidence type="ECO:0000256" key="2">
    <source>
        <dbReference type="ARBA" id="ARBA00004370"/>
    </source>
</evidence>
<dbReference type="Gene3D" id="1.10.287.130">
    <property type="match status" value="1"/>
</dbReference>
<dbReference type="InterPro" id="IPR003660">
    <property type="entry name" value="HAMP_dom"/>
</dbReference>
<dbReference type="GO" id="GO:0000155">
    <property type="term" value="F:phosphorelay sensor kinase activity"/>
    <property type="evidence" value="ECO:0007669"/>
    <property type="project" value="InterPro"/>
</dbReference>
<dbReference type="SUPFAM" id="SSF47384">
    <property type="entry name" value="Homodimeric domain of signal transducing histidine kinase"/>
    <property type="match status" value="1"/>
</dbReference>
<keyword evidence="10 12" id="KW-0472">Membrane</keyword>
<proteinExistence type="predicted"/>
<evidence type="ECO:0000256" key="5">
    <source>
        <dbReference type="ARBA" id="ARBA00022679"/>
    </source>
</evidence>
<evidence type="ECO:0000256" key="8">
    <source>
        <dbReference type="ARBA" id="ARBA00022989"/>
    </source>
</evidence>
<feature type="region of interest" description="Disordered" evidence="11">
    <location>
        <begin position="79"/>
        <end position="179"/>
    </location>
</feature>
<comment type="subcellular location">
    <subcellularLocation>
        <location evidence="2">Membrane</location>
    </subcellularLocation>
</comment>
<dbReference type="Proteomes" id="UP000198781">
    <property type="component" value="Unassembled WGS sequence"/>
</dbReference>
<evidence type="ECO:0000259" key="13">
    <source>
        <dbReference type="PROSITE" id="PS50109"/>
    </source>
</evidence>
<keyword evidence="4" id="KW-0597">Phosphoprotein</keyword>
<feature type="transmembrane region" description="Helical" evidence="12">
    <location>
        <begin position="239"/>
        <end position="259"/>
    </location>
</feature>
<dbReference type="GO" id="GO:0005886">
    <property type="term" value="C:plasma membrane"/>
    <property type="evidence" value="ECO:0007669"/>
    <property type="project" value="TreeGrafter"/>
</dbReference>
<dbReference type="SUPFAM" id="SSF158472">
    <property type="entry name" value="HAMP domain-like"/>
    <property type="match status" value="1"/>
</dbReference>
<dbReference type="Gene3D" id="3.30.565.10">
    <property type="entry name" value="Histidine kinase-like ATPase, C-terminal domain"/>
    <property type="match status" value="1"/>
</dbReference>
<dbReference type="EMBL" id="FMZC01000002">
    <property type="protein sequence ID" value="SDC36777.1"/>
    <property type="molecule type" value="Genomic_DNA"/>
</dbReference>
<feature type="domain" description="HAMP" evidence="14">
    <location>
        <begin position="260"/>
        <end position="312"/>
    </location>
</feature>
<dbReference type="Gene3D" id="6.10.340.10">
    <property type="match status" value="1"/>
</dbReference>
<evidence type="ECO:0000256" key="4">
    <source>
        <dbReference type="ARBA" id="ARBA00022553"/>
    </source>
</evidence>
<dbReference type="SMART" id="SM00387">
    <property type="entry name" value="HATPase_c"/>
    <property type="match status" value="1"/>
</dbReference>
<dbReference type="InterPro" id="IPR004358">
    <property type="entry name" value="Sig_transdc_His_kin-like_C"/>
</dbReference>
<name>A0A1G6L0V0_9BURK</name>
<evidence type="ECO:0000256" key="1">
    <source>
        <dbReference type="ARBA" id="ARBA00000085"/>
    </source>
</evidence>
<dbReference type="SUPFAM" id="SSF55874">
    <property type="entry name" value="ATPase domain of HSP90 chaperone/DNA topoisomerase II/histidine kinase"/>
    <property type="match status" value="1"/>
</dbReference>
<evidence type="ECO:0000313" key="15">
    <source>
        <dbReference type="EMBL" id="SDC36777.1"/>
    </source>
</evidence>
<protein>
    <recommendedName>
        <fullName evidence="3">histidine kinase</fullName>
        <ecNumber evidence="3">2.7.13.3</ecNumber>
    </recommendedName>
</protein>